<accession>A0A2G5K5L7</accession>
<dbReference type="EMBL" id="MDGM01000012">
    <property type="protein sequence ID" value="PIB24409.1"/>
    <property type="molecule type" value="Genomic_DNA"/>
</dbReference>
<evidence type="ECO:0008006" key="3">
    <source>
        <dbReference type="Google" id="ProtNLM"/>
    </source>
</evidence>
<sequence length="153" mass="17426">MAELLRRDFIAALAPQGAPNMDIVVTDVDGTSLCGIQVKTRRNIGSDGGWHMRPKHEMFSEPRIFYVFVDLGSTLNDDLQFFVIPTSIVSNAIRESHQAWLSRPGKNGHIRKDSTVRRLLPDYSKAWHPDETPYPAGWLEEYRDAWSLLTELT</sequence>
<comment type="caution">
    <text evidence="1">The sequence shown here is derived from an EMBL/GenBank/DDBJ whole genome shotgun (WGS) entry which is preliminary data.</text>
</comment>
<gene>
    <name evidence="1" type="ORF">BFP76_04155</name>
</gene>
<dbReference type="OrthoDB" id="7594452at2"/>
<dbReference type="Proteomes" id="UP000231516">
    <property type="component" value="Unassembled WGS sequence"/>
</dbReference>
<name>A0A2G5K5L7_9RHOB</name>
<keyword evidence="2" id="KW-1185">Reference proteome</keyword>
<organism evidence="1 2">
    <name type="scientific">Paramylibacter kogurei</name>
    <dbReference type="NCBI Taxonomy" id="1889778"/>
    <lineage>
        <taxon>Bacteria</taxon>
        <taxon>Pseudomonadati</taxon>
        <taxon>Pseudomonadota</taxon>
        <taxon>Alphaproteobacteria</taxon>
        <taxon>Rhodobacterales</taxon>
        <taxon>Paracoccaceae</taxon>
        <taxon>Paramylibacter</taxon>
    </lineage>
</organism>
<reference evidence="1 2" key="1">
    <citation type="submission" date="2016-08" db="EMBL/GenBank/DDBJ databases">
        <title>Draft genome of Amylibacter sp. strain 4G11.</title>
        <authorList>
            <person name="Wong S.-K."/>
            <person name="Hamasaki K."/>
            <person name="Yoshizawa S."/>
        </authorList>
    </citation>
    <scope>NUCLEOTIDE SEQUENCE [LARGE SCALE GENOMIC DNA]</scope>
    <source>
        <strain evidence="1 2">4G11</strain>
    </source>
</reference>
<evidence type="ECO:0000313" key="1">
    <source>
        <dbReference type="EMBL" id="PIB24409.1"/>
    </source>
</evidence>
<evidence type="ECO:0000313" key="2">
    <source>
        <dbReference type="Proteomes" id="UP000231516"/>
    </source>
</evidence>
<dbReference type="AlphaFoldDB" id="A0A2G5K5L7"/>
<proteinExistence type="predicted"/>
<protein>
    <recommendedName>
        <fullName evidence="3">Aspartate ammonia-lyase</fullName>
    </recommendedName>
</protein>